<dbReference type="Gene3D" id="1.25.40.990">
    <property type="match status" value="1"/>
</dbReference>
<feature type="domain" description="PCI" evidence="3">
    <location>
        <begin position="79"/>
        <end position="251"/>
    </location>
</feature>
<accession>A0A2N9H8S1</accession>
<reference evidence="4" key="1">
    <citation type="submission" date="2018-02" db="EMBL/GenBank/DDBJ databases">
        <authorList>
            <person name="Cohen D.B."/>
            <person name="Kent A.D."/>
        </authorList>
    </citation>
    <scope>NUCLEOTIDE SEQUENCE</scope>
</reference>
<name>A0A2N9H8S1_FAGSY</name>
<dbReference type="AlphaFoldDB" id="A0A2N9H8S1"/>
<protein>
    <recommendedName>
        <fullName evidence="3">PCI domain-containing protein</fullName>
    </recommendedName>
</protein>
<evidence type="ECO:0000256" key="2">
    <source>
        <dbReference type="ARBA" id="ARBA00022942"/>
    </source>
</evidence>
<dbReference type="PROSITE" id="PS50250">
    <property type="entry name" value="PCI"/>
    <property type="match status" value="1"/>
</dbReference>
<evidence type="ECO:0000313" key="4">
    <source>
        <dbReference type="EMBL" id="SPD07984.1"/>
    </source>
</evidence>
<sequence length="267" mass="30973">MDPKLTEVSQFFERFKAAFLRSDFDTCATFLSQLKVLLTQFRSLPPLFEDTPNAIHELSLARDIYEHAVVLSVKTEDQDAFERDFFQLKPYYTDAGNRLPPSPQEYPILGLNLLRLLVQNRIAEFHTELELLSPTALENPCIKHAVELEQSFMEGAYNRVLSARQTVPHETYVYFMDLLAKTVRDEISGCSEKAYDYLSINDARQMLLYSSEQELLEYIKEEHSEWEIKDGSVFFQKAKESAPCKEIPSLHLINQTLSYARELERIV</sequence>
<dbReference type="GO" id="GO:0005829">
    <property type="term" value="C:cytosol"/>
    <property type="evidence" value="ECO:0007669"/>
    <property type="project" value="TreeGrafter"/>
</dbReference>
<dbReference type="InterPro" id="IPR033464">
    <property type="entry name" value="CSN8_PSD8_EIF3K"/>
</dbReference>
<dbReference type="InterPro" id="IPR000717">
    <property type="entry name" value="PCI_dom"/>
</dbReference>
<evidence type="ECO:0000256" key="1">
    <source>
        <dbReference type="ARBA" id="ARBA00009627"/>
    </source>
</evidence>
<gene>
    <name evidence="4" type="ORF">FSB_LOCUS35866</name>
</gene>
<dbReference type="InterPro" id="IPR006746">
    <property type="entry name" value="26S_Psome_Rpn12"/>
</dbReference>
<dbReference type="GO" id="GO:0008541">
    <property type="term" value="C:proteasome regulatory particle, lid subcomplex"/>
    <property type="evidence" value="ECO:0007669"/>
    <property type="project" value="TreeGrafter"/>
</dbReference>
<dbReference type="FunFam" id="1.25.40.990:FF:000001">
    <property type="entry name" value="26S proteasome non-ATPase regulatory subunit"/>
    <property type="match status" value="1"/>
</dbReference>
<comment type="similarity">
    <text evidence="1">Belongs to the proteasome subunit S14 family.</text>
</comment>
<dbReference type="PANTHER" id="PTHR12387:SF0">
    <property type="entry name" value="26S PROTEASOME NON-ATPASE REGULATORY SUBUNIT 8"/>
    <property type="match status" value="1"/>
</dbReference>
<proteinExistence type="inferred from homology"/>
<evidence type="ECO:0000259" key="3">
    <source>
        <dbReference type="PROSITE" id="PS50250"/>
    </source>
</evidence>
<dbReference type="GO" id="GO:0043161">
    <property type="term" value="P:proteasome-mediated ubiquitin-dependent protein catabolic process"/>
    <property type="evidence" value="ECO:0007669"/>
    <property type="project" value="TreeGrafter"/>
</dbReference>
<dbReference type="GO" id="GO:0005634">
    <property type="term" value="C:nucleus"/>
    <property type="evidence" value="ECO:0007669"/>
    <property type="project" value="TreeGrafter"/>
</dbReference>
<dbReference type="EMBL" id="OIVN01002990">
    <property type="protein sequence ID" value="SPD07984.1"/>
    <property type="molecule type" value="Genomic_DNA"/>
</dbReference>
<dbReference type="PANTHER" id="PTHR12387">
    <property type="entry name" value="26S PROTEASOME NON-ATPASE REGULATORY SUBUNIT 8"/>
    <property type="match status" value="1"/>
</dbReference>
<keyword evidence="2" id="KW-0647">Proteasome</keyword>
<organism evidence="4">
    <name type="scientific">Fagus sylvatica</name>
    <name type="common">Beechnut</name>
    <dbReference type="NCBI Taxonomy" id="28930"/>
    <lineage>
        <taxon>Eukaryota</taxon>
        <taxon>Viridiplantae</taxon>
        <taxon>Streptophyta</taxon>
        <taxon>Embryophyta</taxon>
        <taxon>Tracheophyta</taxon>
        <taxon>Spermatophyta</taxon>
        <taxon>Magnoliopsida</taxon>
        <taxon>eudicotyledons</taxon>
        <taxon>Gunneridae</taxon>
        <taxon>Pentapetalae</taxon>
        <taxon>rosids</taxon>
        <taxon>fabids</taxon>
        <taxon>Fagales</taxon>
        <taxon>Fagaceae</taxon>
        <taxon>Fagus</taxon>
    </lineage>
</organism>
<dbReference type="Pfam" id="PF10075">
    <property type="entry name" value="CSN8_PSD8_EIF3K"/>
    <property type="match status" value="1"/>
</dbReference>